<name>A0A3Q2EHF8_CYPVA</name>
<dbReference type="AlphaFoldDB" id="A0A3Q2EHF8"/>
<accession>A0A3Q2EHF8</accession>
<feature type="region of interest" description="Disordered" evidence="3">
    <location>
        <begin position="24"/>
        <end position="68"/>
    </location>
</feature>
<feature type="compositionally biased region" description="Polar residues" evidence="3">
    <location>
        <begin position="43"/>
        <end position="57"/>
    </location>
</feature>
<sequence length="511" mass="60146">MQKFLALPIEEKATHAVRELAKKKNEVVGEVEEESGEKKSVKQTQTKTAGRKQTPSPHDQKISRMRGGKVRISLMTKRSEIQRMDKVIAKEERKLKQFEKLMERDNQKFEEFLKENERRSIEARTLFEQEEKSKQEKNAAIRKLSAEMGTIQSELDKYEEALRDYQKYRDFLFGISPPEWQEEQKTKAQKTKALLMKDRQRIQNEEPSETGICMSKPLRLKQPGRLFLERGIIFLVSVFFCLCFHRFGKYADEPELYFTDPQQLLDLMTKLTEQNLFLIKNSARVEDMLKEHRQTMETIRRQIEEEEQQIALQIKELNQRIHREKKRGAKLEQMIQLHLKLSSEDKVRKTDISLGEKVTDVHASCVGNGRTDLSTLEKLADIENFLSSLLQNLESLPAKQLAMVKKLKDSEKRNRMREEKLMEQREKQKERMRRYLERSLADSNKRVCPYIGIISKLLHFPIIKIILLSYEIYLLTNLTNIYETEVPDDVFTHFTEGEEADAEIHACCQES</sequence>
<feature type="coiled-coil region" evidence="2">
    <location>
        <begin position="81"/>
        <end position="161"/>
    </location>
</feature>
<evidence type="ECO:0000313" key="6">
    <source>
        <dbReference type="Proteomes" id="UP000265020"/>
    </source>
</evidence>
<dbReference type="Proteomes" id="UP000265020">
    <property type="component" value="Unassembled WGS sequence"/>
</dbReference>
<dbReference type="PANTHER" id="PTHR21683">
    <property type="entry name" value="COILED-COIL DOMAIN-CONTAINING PROTEIN 42 LIKE-2-LIKE-RELATED"/>
    <property type="match status" value="1"/>
</dbReference>
<dbReference type="InterPro" id="IPR051147">
    <property type="entry name" value="CFAP_domain-containing"/>
</dbReference>
<dbReference type="PANTHER" id="PTHR21683:SF3">
    <property type="entry name" value="CILIA AND FLAGELLA ASSOCIATED PROTEIN 100"/>
    <property type="match status" value="1"/>
</dbReference>
<dbReference type="Pfam" id="PF13863">
    <property type="entry name" value="DUF4200"/>
    <property type="match status" value="1"/>
</dbReference>
<dbReference type="GeneTree" id="ENSGT00940000153110"/>
<reference evidence="5" key="1">
    <citation type="submission" date="2025-08" db="UniProtKB">
        <authorList>
            <consortium name="Ensembl"/>
        </authorList>
    </citation>
    <scope>IDENTIFICATION</scope>
</reference>
<evidence type="ECO:0000256" key="3">
    <source>
        <dbReference type="SAM" id="MobiDB-lite"/>
    </source>
</evidence>
<organism evidence="5 6">
    <name type="scientific">Cyprinodon variegatus</name>
    <name type="common">Sheepshead minnow</name>
    <dbReference type="NCBI Taxonomy" id="28743"/>
    <lineage>
        <taxon>Eukaryota</taxon>
        <taxon>Metazoa</taxon>
        <taxon>Chordata</taxon>
        <taxon>Craniata</taxon>
        <taxon>Vertebrata</taxon>
        <taxon>Euteleostomi</taxon>
        <taxon>Actinopterygii</taxon>
        <taxon>Neopterygii</taxon>
        <taxon>Teleostei</taxon>
        <taxon>Neoteleostei</taxon>
        <taxon>Acanthomorphata</taxon>
        <taxon>Ovalentaria</taxon>
        <taxon>Atherinomorphae</taxon>
        <taxon>Cyprinodontiformes</taxon>
        <taxon>Cyprinodontidae</taxon>
        <taxon>Cyprinodon</taxon>
    </lineage>
</organism>
<feature type="coiled-coil region" evidence="2">
    <location>
        <begin position="407"/>
        <end position="438"/>
    </location>
</feature>
<evidence type="ECO:0000313" key="5">
    <source>
        <dbReference type="Ensembl" id="ENSCVAP00000031757.1"/>
    </source>
</evidence>
<evidence type="ECO:0000256" key="2">
    <source>
        <dbReference type="SAM" id="Coils"/>
    </source>
</evidence>
<keyword evidence="1 2" id="KW-0175">Coiled coil</keyword>
<dbReference type="STRING" id="28743.ENSCVAP00000031757"/>
<dbReference type="GO" id="GO:0005856">
    <property type="term" value="C:cytoskeleton"/>
    <property type="evidence" value="ECO:0007669"/>
    <property type="project" value="UniProtKB-ARBA"/>
</dbReference>
<dbReference type="OMA" id="GRIKMEK"/>
<reference evidence="5" key="2">
    <citation type="submission" date="2025-09" db="UniProtKB">
        <authorList>
            <consortium name="Ensembl"/>
        </authorList>
    </citation>
    <scope>IDENTIFICATION</scope>
</reference>
<keyword evidence="6" id="KW-1185">Reference proteome</keyword>
<dbReference type="InterPro" id="IPR025252">
    <property type="entry name" value="DUF4200"/>
</dbReference>
<feature type="domain" description="DUF4200" evidence="4">
    <location>
        <begin position="70"/>
        <end position="177"/>
    </location>
</feature>
<evidence type="ECO:0000259" key="4">
    <source>
        <dbReference type="Pfam" id="PF13863"/>
    </source>
</evidence>
<dbReference type="Ensembl" id="ENSCVAT00000026901.1">
    <property type="protein sequence ID" value="ENSCVAP00000031757.1"/>
    <property type="gene ID" value="ENSCVAG00000021275.1"/>
</dbReference>
<evidence type="ECO:0000256" key="1">
    <source>
        <dbReference type="ARBA" id="ARBA00023054"/>
    </source>
</evidence>
<feature type="coiled-coil region" evidence="2">
    <location>
        <begin position="282"/>
        <end position="334"/>
    </location>
</feature>
<protein>
    <recommendedName>
        <fullName evidence="4">DUF4200 domain-containing protein</fullName>
    </recommendedName>
</protein>
<proteinExistence type="predicted"/>